<dbReference type="Pfam" id="PF00175">
    <property type="entry name" value="NAD_binding_1"/>
    <property type="match status" value="1"/>
</dbReference>
<keyword evidence="13" id="KW-1185">Reference proteome</keyword>
<evidence type="ECO:0000256" key="5">
    <source>
        <dbReference type="ARBA" id="ARBA00022630"/>
    </source>
</evidence>
<feature type="binding site" evidence="9">
    <location>
        <position position="130"/>
    </location>
    <ligand>
        <name>FAD</name>
        <dbReference type="ChEBI" id="CHEBI:57692"/>
    </ligand>
</feature>
<keyword evidence="6 9" id="KW-0274">FAD</keyword>
<sequence>MGPRILVTSNGYGGGGRRILVVGGLLAATVVGVNAYRFFNNQEPDMTLSRLRFTPIKLQSSTQLTHDVKRLTFALDNPNNRMGFTASSAVLFRVKLANGKSEWRPYTPVSTETQRGTCDFIIKRYDHGTVSPVMHGLEPGDQVEVWGPIPFIKYEPGKYQDVGLIAGGSGITPCLQLARRIVGDPSDHTRVTLLFSNKTADDVILKEELDRIAAQFPSKFSVHYIVDKPPAKNKWTGLVGRVDADVVEKVMPPAGKSTFIGICGPPGMVATISGDRPNPMAQGRIGGVLKELGYTNVFKF</sequence>
<protein>
    <recommendedName>
        <fullName evidence="4">cytochrome-b5 reductase</fullName>
        <ecNumber evidence="4">1.6.2.2</ecNumber>
    </recommendedName>
</protein>
<evidence type="ECO:0000256" key="6">
    <source>
        <dbReference type="ARBA" id="ARBA00022827"/>
    </source>
</evidence>
<proteinExistence type="inferred from homology"/>
<feature type="domain" description="FAD-binding FR-type" evidence="11">
    <location>
        <begin position="51"/>
        <end position="155"/>
    </location>
</feature>
<dbReference type="PANTHER" id="PTHR19370:SF171">
    <property type="entry name" value="NADH-CYTOCHROME B5 REDUCTASE 2"/>
    <property type="match status" value="1"/>
</dbReference>
<evidence type="ECO:0000256" key="1">
    <source>
        <dbReference type="ARBA" id="ARBA00001974"/>
    </source>
</evidence>
<dbReference type="OrthoDB" id="432685at2759"/>
<dbReference type="Proteomes" id="UP001150907">
    <property type="component" value="Unassembled WGS sequence"/>
</dbReference>
<dbReference type="InterPro" id="IPR017927">
    <property type="entry name" value="FAD-bd_FR_type"/>
</dbReference>
<dbReference type="InterPro" id="IPR017938">
    <property type="entry name" value="Riboflavin_synthase-like_b-brl"/>
</dbReference>
<evidence type="ECO:0000259" key="11">
    <source>
        <dbReference type="PROSITE" id="PS51384"/>
    </source>
</evidence>
<evidence type="ECO:0000256" key="9">
    <source>
        <dbReference type="PIRSR" id="PIRSR601834-1"/>
    </source>
</evidence>
<dbReference type="InterPro" id="IPR039261">
    <property type="entry name" value="FNR_nucleotide-bd"/>
</dbReference>
<feature type="transmembrane region" description="Helical" evidence="10">
    <location>
        <begin position="20"/>
        <end position="39"/>
    </location>
</feature>
<accession>A0A9W8BPC9</accession>
<keyword evidence="7" id="KW-0560">Oxidoreductase</keyword>
<evidence type="ECO:0000256" key="2">
    <source>
        <dbReference type="ARBA" id="ARBA00004572"/>
    </source>
</evidence>
<dbReference type="Gene3D" id="3.40.50.80">
    <property type="entry name" value="Nucleotide-binding domain of ferredoxin-NADP reductase (FNR) module"/>
    <property type="match status" value="1"/>
</dbReference>
<feature type="binding site" evidence="9">
    <location>
        <position position="123"/>
    </location>
    <ligand>
        <name>FAD</name>
        <dbReference type="ChEBI" id="CHEBI:57692"/>
    </ligand>
</feature>
<dbReference type="AlphaFoldDB" id="A0A9W8BPC9"/>
<keyword evidence="10" id="KW-0812">Transmembrane</keyword>
<keyword evidence="10" id="KW-1133">Transmembrane helix</keyword>
<dbReference type="FunFam" id="3.40.50.80:FF:000009">
    <property type="entry name" value="NADH-cytochrome b5 reductase"/>
    <property type="match status" value="1"/>
</dbReference>
<dbReference type="Pfam" id="PF00970">
    <property type="entry name" value="FAD_binding_6"/>
    <property type="match status" value="1"/>
</dbReference>
<keyword evidence="8" id="KW-0520">NAD</keyword>
<dbReference type="PANTHER" id="PTHR19370">
    <property type="entry name" value="NADH-CYTOCHROME B5 REDUCTASE"/>
    <property type="match status" value="1"/>
</dbReference>
<dbReference type="SUPFAM" id="SSF52343">
    <property type="entry name" value="Ferredoxin reductase-like, C-terminal NADP-linked domain"/>
    <property type="match status" value="1"/>
</dbReference>
<feature type="binding site" evidence="9">
    <location>
        <position position="172"/>
    </location>
    <ligand>
        <name>FAD</name>
        <dbReference type="ChEBI" id="CHEBI:57692"/>
    </ligand>
</feature>
<comment type="caution">
    <text evidence="12">The sequence shown here is derived from an EMBL/GenBank/DDBJ whole genome shotgun (WGS) entry which is preliminary data.</text>
</comment>
<reference evidence="12" key="1">
    <citation type="submission" date="2022-07" db="EMBL/GenBank/DDBJ databases">
        <title>Phylogenomic reconstructions and comparative analyses of Kickxellomycotina fungi.</title>
        <authorList>
            <person name="Reynolds N.K."/>
            <person name="Stajich J.E."/>
            <person name="Barry K."/>
            <person name="Grigoriev I.V."/>
            <person name="Crous P."/>
            <person name="Smith M.E."/>
        </authorList>
    </citation>
    <scope>NUCLEOTIDE SEQUENCE</scope>
    <source>
        <strain evidence="12">IMI 214461</strain>
    </source>
</reference>
<dbReference type="InterPro" id="IPR008333">
    <property type="entry name" value="Cbr1-like_FAD-bd_dom"/>
</dbReference>
<feature type="binding site" evidence="9">
    <location>
        <position position="105"/>
    </location>
    <ligand>
        <name>FAD</name>
        <dbReference type="ChEBI" id="CHEBI:57692"/>
    </ligand>
</feature>
<dbReference type="PROSITE" id="PS51384">
    <property type="entry name" value="FAD_FR"/>
    <property type="match status" value="1"/>
</dbReference>
<feature type="binding site" evidence="9">
    <location>
        <position position="106"/>
    </location>
    <ligand>
        <name>FAD</name>
        <dbReference type="ChEBI" id="CHEBI:57692"/>
    </ligand>
</feature>
<feature type="binding site" evidence="9">
    <location>
        <position position="121"/>
    </location>
    <ligand>
        <name>FAD</name>
        <dbReference type="ChEBI" id="CHEBI:57692"/>
    </ligand>
</feature>
<dbReference type="SUPFAM" id="SSF63380">
    <property type="entry name" value="Riboflavin synthase domain-like"/>
    <property type="match status" value="1"/>
</dbReference>
<keyword evidence="5 9" id="KW-0285">Flavoprotein</keyword>
<dbReference type="InterPro" id="IPR001433">
    <property type="entry name" value="OxRdtase_FAD/NAD-bd"/>
</dbReference>
<evidence type="ECO:0000256" key="8">
    <source>
        <dbReference type="ARBA" id="ARBA00023027"/>
    </source>
</evidence>
<organism evidence="12 13">
    <name type="scientific">Coemansia thaxteri</name>
    <dbReference type="NCBI Taxonomy" id="2663907"/>
    <lineage>
        <taxon>Eukaryota</taxon>
        <taxon>Fungi</taxon>
        <taxon>Fungi incertae sedis</taxon>
        <taxon>Zoopagomycota</taxon>
        <taxon>Kickxellomycotina</taxon>
        <taxon>Kickxellomycetes</taxon>
        <taxon>Kickxellales</taxon>
        <taxon>Kickxellaceae</taxon>
        <taxon>Coemansia</taxon>
    </lineage>
</organism>
<comment type="similarity">
    <text evidence="3">Belongs to the flavoprotein pyridine nucleotide cytochrome reductase family.</text>
</comment>
<evidence type="ECO:0000313" key="13">
    <source>
        <dbReference type="Proteomes" id="UP001150907"/>
    </source>
</evidence>
<dbReference type="CDD" id="cd06183">
    <property type="entry name" value="cyt_b5_reduct_like"/>
    <property type="match status" value="1"/>
</dbReference>
<evidence type="ECO:0000313" key="12">
    <source>
        <dbReference type="EMBL" id="KAJ2007610.1"/>
    </source>
</evidence>
<dbReference type="Gene3D" id="2.40.30.10">
    <property type="entry name" value="Translation factors"/>
    <property type="match status" value="1"/>
</dbReference>
<dbReference type="EMBL" id="JANBQF010000022">
    <property type="protein sequence ID" value="KAJ2007610.1"/>
    <property type="molecule type" value="Genomic_DNA"/>
</dbReference>
<dbReference type="EC" id="1.6.2.2" evidence="4"/>
<name>A0A9W8BPC9_9FUNG</name>
<evidence type="ECO:0000256" key="3">
    <source>
        <dbReference type="ARBA" id="ARBA00006105"/>
    </source>
</evidence>
<dbReference type="InterPro" id="IPR001834">
    <property type="entry name" value="CBR-like"/>
</dbReference>
<dbReference type="PRINTS" id="PR00406">
    <property type="entry name" value="CYTB5RDTASE"/>
</dbReference>
<comment type="cofactor">
    <cofactor evidence="1 9">
        <name>FAD</name>
        <dbReference type="ChEBI" id="CHEBI:57692"/>
    </cofactor>
</comment>
<keyword evidence="10" id="KW-0472">Membrane</keyword>
<dbReference type="GO" id="GO:0090524">
    <property type="term" value="F:cytochrome-b5 reductase activity, acting on NADH"/>
    <property type="evidence" value="ECO:0007669"/>
    <property type="project" value="UniProtKB-EC"/>
</dbReference>
<feature type="binding site" evidence="9">
    <location>
        <position position="131"/>
    </location>
    <ligand>
        <name>FAD</name>
        <dbReference type="ChEBI" id="CHEBI:57692"/>
    </ligand>
</feature>
<evidence type="ECO:0000256" key="10">
    <source>
        <dbReference type="SAM" id="Phobius"/>
    </source>
</evidence>
<dbReference type="GO" id="GO:0005741">
    <property type="term" value="C:mitochondrial outer membrane"/>
    <property type="evidence" value="ECO:0007669"/>
    <property type="project" value="UniProtKB-SubCell"/>
</dbReference>
<evidence type="ECO:0000256" key="4">
    <source>
        <dbReference type="ARBA" id="ARBA00012011"/>
    </source>
</evidence>
<gene>
    <name evidence="12" type="ORF">H4R26_000689</name>
</gene>
<comment type="subcellular location">
    <subcellularLocation>
        <location evidence="2">Mitochondrion outer membrane</location>
        <topology evidence="2">Single-pass membrane protein</topology>
    </subcellularLocation>
</comment>
<feature type="binding site" evidence="9">
    <location>
        <position position="104"/>
    </location>
    <ligand>
        <name>FAD</name>
        <dbReference type="ChEBI" id="CHEBI:57692"/>
    </ligand>
</feature>
<evidence type="ECO:0000256" key="7">
    <source>
        <dbReference type="ARBA" id="ARBA00023002"/>
    </source>
</evidence>